<evidence type="ECO:0000313" key="10">
    <source>
        <dbReference type="EMBL" id="KAF8874568.1"/>
    </source>
</evidence>
<evidence type="ECO:0000256" key="7">
    <source>
        <dbReference type="ARBA" id="ARBA00023002"/>
    </source>
</evidence>
<dbReference type="Pfam" id="PF05199">
    <property type="entry name" value="GMC_oxred_C"/>
    <property type="match status" value="1"/>
</dbReference>
<keyword evidence="7" id="KW-0560">Oxidoreductase</keyword>
<dbReference type="GO" id="GO:0016614">
    <property type="term" value="F:oxidoreductase activity, acting on CH-OH group of donors"/>
    <property type="evidence" value="ECO:0007669"/>
    <property type="project" value="InterPro"/>
</dbReference>
<evidence type="ECO:0000313" key="11">
    <source>
        <dbReference type="Proteomes" id="UP000724874"/>
    </source>
</evidence>
<sequence>MGTASLARRDLGGVVDNKLKVYGTSNLRVADASIVPIPMATHIQATILQLQKRQQILSKMTTRCRSDHGLASFKPSLLSIDP</sequence>
<accession>A0A9P5N9Y0</accession>
<evidence type="ECO:0000256" key="3">
    <source>
        <dbReference type="ARBA" id="ARBA00011245"/>
    </source>
</evidence>
<reference evidence="10" key="1">
    <citation type="submission" date="2020-11" db="EMBL/GenBank/DDBJ databases">
        <authorList>
            <consortium name="DOE Joint Genome Institute"/>
            <person name="Ahrendt S."/>
            <person name="Riley R."/>
            <person name="Andreopoulos W."/>
            <person name="LaButti K."/>
            <person name="Pangilinan J."/>
            <person name="Ruiz-duenas F.J."/>
            <person name="Barrasa J.M."/>
            <person name="Sanchez-Garcia M."/>
            <person name="Camarero S."/>
            <person name="Miyauchi S."/>
            <person name="Serrano A."/>
            <person name="Linde D."/>
            <person name="Babiker R."/>
            <person name="Drula E."/>
            <person name="Ayuso-Fernandez I."/>
            <person name="Pacheco R."/>
            <person name="Padilla G."/>
            <person name="Ferreira P."/>
            <person name="Barriuso J."/>
            <person name="Kellner H."/>
            <person name="Castanera R."/>
            <person name="Alfaro M."/>
            <person name="Ramirez L."/>
            <person name="Pisabarro A.G."/>
            <person name="Kuo A."/>
            <person name="Tritt A."/>
            <person name="Lipzen A."/>
            <person name="He G."/>
            <person name="Yan M."/>
            <person name="Ng V."/>
            <person name="Cullen D."/>
            <person name="Martin F."/>
            <person name="Rosso M.-N."/>
            <person name="Henrissat B."/>
            <person name="Hibbett D."/>
            <person name="Martinez A.T."/>
            <person name="Grigoriev I.V."/>
        </authorList>
    </citation>
    <scope>NUCLEOTIDE SEQUENCE</scope>
    <source>
        <strain evidence="10">AH 44721</strain>
    </source>
</reference>
<dbReference type="EMBL" id="JADNYJ010000211">
    <property type="protein sequence ID" value="KAF8874568.1"/>
    <property type="molecule type" value="Genomic_DNA"/>
</dbReference>
<evidence type="ECO:0000256" key="5">
    <source>
        <dbReference type="ARBA" id="ARBA00022729"/>
    </source>
</evidence>
<comment type="caution">
    <text evidence="10">The sequence shown here is derived from an EMBL/GenBank/DDBJ whole genome shotgun (WGS) entry which is preliminary data.</text>
</comment>
<evidence type="ECO:0000256" key="6">
    <source>
        <dbReference type="ARBA" id="ARBA00022827"/>
    </source>
</evidence>
<dbReference type="SUPFAM" id="SSF51905">
    <property type="entry name" value="FAD/NAD(P)-binding domain"/>
    <property type="match status" value="1"/>
</dbReference>
<keyword evidence="8" id="KW-0325">Glycoprotein</keyword>
<dbReference type="InterPro" id="IPR012132">
    <property type="entry name" value="GMC_OxRdtase"/>
</dbReference>
<evidence type="ECO:0000256" key="4">
    <source>
        <dbReference type="ARBA" id="ARBA00022630"/>
    </source>
</evidence>
<dbReference type="PANTHER" id="PTHR11552">
    <property type="entry name" value="GLUCOSE-METHANOL-CHOLINE GMC OXIDOREDUCTASE"/>
    <property type="match status" value="1"/>
</dbReference>
<dbReference type="Proteomes" id="UP000724874">
    <property type="component" value="Unassembled WGS sequence"/>
</dbReference>
<gene>
    <name evidence="10" type="ORF">CPB84DRAFT_574461</name>
</gene>
<comment type="subunit">
    <text evidence="3">Monomer.</text>
</comment>
<comment type="similarity">
    <text evidence="2">Belongs to the GMC oxidoreductase family.</text>
</comment>
<dbReference type="GO" id="GO:0050660">
    <property type="term" value="F:flavin adenine dinucleotide binding"/>
    <property type="evidence" value="ECO:0007669"/>
    <property type="project" value="InterPro"/>
</dbReference>
<keyword evidence="6" id="KW-0274">FAD</keyword>
<protein>
    <recommendedName>
        <fullName evidence="9">Glucose-methanol-choline oxidoreductase C-terminal domain-containing protein</fullName>
    </recommendedName>
</protein>
<proteinExistence type="inferred from homology"/>
<organism evidence="10 11">
    <name type="scientific">Gymnopilus junonius</name>
    <name type="common">Spectacular rustgill mushroom</name>
    <name type="synonym">Gymnopilus spectabilis subsp. junonius</name>
    <dbReference type="NCBI Taxonomy" id="109634"/>
    <lineage>
        <taxon>Eukaryota</taxon>
        <taxon>Fungi</taxon>
        <taxon>Dikarya</taxon>
        <taxon>Basidiomycota</taxon>
        <taxon>Agaricomycotina</taxon>
        <taxon>Agaricomycetes</taxon>
        <taxon>Agaricomycetidae</taxon>
        <taxon>Agaricales</taxon>
        <taxon>Agaricineae</taxon>
        <taxon>Hymenogastraceae</taxon>
        <taxon>Gymnopilus</taxon>
    </lineage>
</organism>
<evidence type="ECO:0000259" key="9">
    <source>
        <dbReference type="Pfam" id="PF05199"/>
    </source>
</evidence>
<dbReference type="AlphaFoldDB" id="A0A9P5N9Y0"/>
<dbReference type="InterPro" id="IPR036188">
    <property type="entry name" value="FAD/NAD-bd_sf"/>
</dbReference>
<comment type="cofactor">
    <cofactor evidence="1">
        <name>FAD</name>
        <dbReference type="ChEBI" id="CHEBI:57692"/>
    </cofactor>
</comment>
<name>A0A9P5N9Y0_GYMJU</name>
<dbReference type="Gene3D" id="3.50.50.60">
    <property type="entry name" value="FAD/NAD(P)-binding domain"/>
    <property type="match status" value="1"/>
</dbReference>
<keyword evidence="11" id="KW-1185">Reference proteome</keyword>
<keyword evidence="4" id="KW-0285">Flavoprotein</keyword>
<dbReference type="InterPro" id="IPR007867">
    <property type="entry name" value="GMC_OxRtase_C"/>
</dbReference>
<dbReference type="PANTHER" id="PTHR11552:SF201">
    <property type="entry name" value="GLUCOSE-METHANOL-CHOLINE OXIDOREDUCTASE N-TERMINAL DOMAIN-CONTAINING PROTEIN"/>
    <property type="match status" value="1"/>
</dbReference>
<evidence type="ECO:0000256" key="1">
    <source>
        <dbReference type="ARBA" id="ARBA00001974"/>
    </source>
</evidence>
<evidence type="ECO:0000256" key="2">
    <source>
        <dbReference type="ARBA" id="ARBA00010790"/>
    </source>
</evidence>
<dbReference type="OrthoDB" id="269227at2759"/>
<evidence type="ECO:0000256" key="8">
    <source>
        <dbReference type="ARBA" id="ARBA00023180"/>
    </source>
</evidence>
<feature type="domain" description="Glucose-methanol-choline oxidoreductase C-terminal" evidence="9">
    <location>
        <begin position="1"/>
        <end position="48"/>
    </location>
</feature>
<keyword evidence="5" id="KW-0732">Signal</keyword>